<reference evidence="2 3" key="1">
    <citation type="submission" date="2018-10" db="EMBL/GenBank/DDBJ databases">
        <title>Draft Genome Sequence of Ralstonia pseudosolanacearum (R. solanacearum phylotype I) Strain Tg03 Isolated from Luffa cylindrica in China.</title>
        <authorList>
            <person name="Yuan G.-Q."/>
            <person name="Li Q.-Q."/>
            <person name="Zhang Y.-W."/>
        </authorList>
    </citation>
    <scope>NUCLEOTIDE SEQUENCE [LARGE SCALE GENOMIC DNA]</scope>
    <source>
        <strain evidence="2 3">Tg03</strain>
    </source>
</reference>
<evidence type="ECO:0000256" key="1">
    <source>
        <dbReference type="SAM" id="MobiDB-lite"/>
    </source>
</evidence>
<evidence type="ECO:0000313" key="2">
    <source>
        <dbReference type="EMBL" id="RNM10587.1"/>
    </source>
</evidence>
<organism evidence="2 3">
    <name type="scientific">Ralstonia pseudosolanacearum</name>
    <dbReference type="NCBI Taxonomy" id="1310165"/>
    <lineage>
        <taxon>Bacteria</taxon>
        <taxon>Pseudomonadati</taxon>
        <taxon>Pseudomonadota</taxon>
        <taxon>Betaproteobacteria</taxon>
        <taxon>Burkholderiales</taxon>
        <taxon>Burkholderiaceae</taxon>
        <taxon>Ralstonia</taxon>
        <taxon>Ralstonia solanacearum species complex</taxon>
    </lineage>
</organism>
<protein>
    <submittedName>
        <fullName evidence="2">Uncharacterized protein</fullName>
    </submittedName>
</protein>
<comment type="caution">
    <text evidence="2">The sequence shown here is derived from an EMBL/GenBank/DDBJ whole genome shotgun (WGS) entry which is preliminary data.</text>
</comment>
<proteinExistence type="predicted"/>
<dbReference type="AlphaFoldDB" id="A0A454TXX5"/>
<evidence type="ECO:0000313" key="3">
    <source>
        <dbReference type="Proteomes" id="UP000271222"/>
    </source>
</evidence>
<sequence length="86" mass="9171">MILQQNSLHGFLVSFMKRSGRTRMQKEAPHTRGMRPSNNPGVRLGECACRRSRTRGARGAGPSIAGAAYVEGLRPASGTDCRASAG</sequence>
<dbReference type="Proteomes" id="UP000271222">
    <property type="component" value="Unassembled WGS sequence"/>
</dbReference>
<feature type="region of interest" description="Disordered" evidence="1">
    <location>
        <begin position="21"/>
        <end position="44"/>
    </location>
</feature>
<dbReference type="EMBL" id="RJTL01000003">
    <property type="protein sequence ID" value="RNM10587.1"/>
    <property type="molecule type" value="Genomic_DNA"/>
</dbReference>
<name>A0A454TXX5_9RALS</name>
<gene>
    <name evidence="2" type="ORF">EGA29_02665</name>
</gene>
<accession>A0A454TXX5</accession>